<organism evidence="1 2">
    <name type="scientific">Streptomyces mauvecolor</name>
    <dbReference type="NCBI Taxonomy" id="58345"/>
    <lineage>
        <taxon>Bacteria</taxon>
        <taxon>Bacillati</taxon>
        <taxon>Actinomycetota</taxon>
        <taxon>Actinomycetes</taxon>
        <taxon>Kitasatosporales</taxon>
        <taxon>Streptomycetaceae</taxon>
        <taxon>Streptomyces</taxon>
    </lineage>
</organism>
<evidence type="ECO:0000313" key="2">
    <source>
        <dbReference type="Proteomes" id="UP001595834"/>
    </source>
</evidence>
<dbReference type="Proteomes" id="UP001595834">
    <property type="component" value="Unassembled WGS sequence"/>
</dbReference>
<gene>
    <name evidence="1" type="ORF">ACFPFX_36165</name>
</gene>
<dbReference type="RefSeq" id="WP_344375061.1">
    <property type="nucleotide sequence ID" value="NZ_BAAASQ010000009.1"/>
</dbReference>
<name>A0ABV9V0N3_9ACTN</name>
<evidence type="ECO:0000313" key="1">
    <source>
        <dbReference type="EMBL" id="MFC4961729.1"/>
    </source>
</evidence>
<accession>A0ABV9V0N3</accession>
<keyword evidence="2" id="KW-1185">Reference proteome</keyword>
<protein>
    <submittedName>
        <fullName evidence="1">Uncharacterized protein</fullName>
    </submittedName>
</protein>
<comment type="caution">
    <text evidence="1">The sequence shown here is derived from an EMBL/GenBank/DDBJ whole genome shotgun (WGS) entry which is preliminary data.</text>
</comment>
<dbReference type="EMBL" id="JBHSIZ010000054">
    <property type="protein sequence ID" value="MFC4961729.1"/>
    <property type="molecule type" value="Genomic_DNA"/>
</dbReference>
<reference evidence="2" key="1">
    <citation type="journal article" date="2019" name="Int. J. Syst. Evol. Microbiol.">
        <title>The Global Catalogue of Microorganisms (GCM) 10K type strain sequencing project: providing services to taxonomists for standard genome sequencing and annotation.</title>
        <authorList>
            <consortium name="The Broad Institute Genomics Platform"/>
            <consortium name="The Broad Institute Genome Sequencing Center for Infectious Disease"/>
            <person name="Wu L."/>
            <person name="Ma J."/>
        </authorList>
    </citation>
    <scope>NUCLEOTIDE SEQUENCE [LARGE SCALE GENOMIC DNA]</scope>
    <source>
        <strain evidence="2">CCM 7224</strain>
    </source>
</reference>
<proteinExistence type="predicted"/>
<sequence>MTAFEGEPATPDPARTALVLADPIGRIAALPLAPRSGRQVIDVARKSADTFRAVGG</sequence>